<evidence type="ECO:0000256" key="2">
    <source>
        <dbReference type="ARBA" id="ARBA00023043"/>
    </source>
</evidence>
<organism evidence="7 8">
    <name type="scientific">Caenorhabditis angaria</name>
    <dbReference type="NCBI Taxonomy" id="860376"/>
    <lineage>
        <taxon>Eukaryota</taxon>
        <taxon>Metazoa</taxon>
        <taxon>Ecdysozoa</taxon>
        <taxon>Nematoda</taxon>
        <taxon>Chromadorea</taxon>
        <taxon>Rhabditida</taxon>
        <taxon>Rhabditina</taxon>
        <taxon>Rhabditomorpha</taxon>
        <taxon>Rhabditoidea</taxon>
        <taxon>Rhabditidae</taxon>
        <taxon>Peloderinae</taxon>
        <taxon>Caenorhabditis</taxon>
    </lineage>
</organism>
<dbReference type="Pfam" id="PF00640">
    <property type="entry name" value="PID"/>
    <property type="match status" value="1"/>
</dbReference>
<reference evidence="7" key="1">
    <citation type="submission" date="2022-11" db="EMBL/GenBank/DDBJ databases">
        <authorList>
            <person name="Kikuchi T."/>
        </authorList>
    </citation>
    <scope>NUCLEOTIDE SEQUENCE</scope>
    <source>
        <strain evidence="7">PS1010</strain>
    </source>
</reference>
<dbReference type="InterPro" id="IPR006020">
    <property type="entry name" value="PTB/PI_dom"/>
</dbReference>
<dbReference type="SUPFAM" id="SSF48403">
    <property type="entry name" value="Ankyrin repeat"/>
    <property type="match status" value="1"/>
</dbReference>
<proteinExistence type="predicted"/>
<feature type="region of interest" description="Disordered" evidence="4">
    <location>
        <begin position="426"/>
        <end position="471"/>
    </location>
</feature>
<evidence type="ECO:0008006" key="9">
    <source>
        <dbReference type="Google" id="ProtNLM"/>
    </source>
</evidence>
<feature type="region of interest" description="Disordered" evidence="4">
    <location>
        <begin position="319"/>
        <end position="384"/>
    </location>
</feature>
<feature type="region of interest" description="Disordered" evidence="4">
    <location>
        <begin position="684"/>
        <end position="713"/>
    </location>
</feature>
<evidence type="ECO:0000256" key="4">
    <source>
        <dbReference type="SAM" id="MobiDB-lite"/>
    </source>
</evidence>
<dbReference type="PANTHER" id="PTHR24174:SF16">
    <property type="entry name" value="CASKIN-2"/>
    <property type="match status" value="1"/>
</dbReference>
<keyword evidence="2 3" id="KW-0040">ANK repeat</keyword>
<dbReference type="OrthoDB" id="10039052at2759"/>
<evidence type="ECO:0000259" key="5">
    <source>
        <dbReference type="PROSITE" id="PS01179"/>
    </source>
</evidence>
<dbReference type="Proteomes" id="UP001152747">
    <property type="component" value="Unassembled WGS sequence"/>
</dbReference>
<evidence type="ECO:0000313" key="8">
    <source>
        <dbReference type="Proteomes" id="UP001152747"/>
    </source>
</evidence>
<feature type="domain" description="PID" evidence="5">
    <location>
        <begin position="990"/>
        <end position="1112"/>
    </location>
</feature>
<keyword evidence="8" id="KW-1185">Reference proteome</keyword>
<dbReference type="Gene3D" id="1.25.40.20">
    <property type="entry name" value="Ankyrin repeat-containing domain"/>
    <property type="match status" value="2"/>
</dbReference>
<dbReference type="PROSITE" id="PS50105">
    <property type="entry name" value="SAM_DOMAIN"/>
    <property type="match status" value="1"/>
</dbReference>
<comment type="caution">
    <text evidence="7">The sequence shown here is derived from an EMBL/GenBank/DDBJ whole genome shotgun (WGS) entry which is preliminary data.</text>
</comment>
<dbReference type="PROSITE" id="PS50088">
    <property type="entry name" value="ANK_REPEAT"/>
    <property type="match status" value="2"/>
</dbReference>
<dbReference type="SUPFAM" id="SSF47769">
    <property type="entry name" value="SAM/Pointed domain"/>
    <property type="match status" value="1"/>
</dbReference>
<gene>
    <name evidence="7" type="ORF">CAMP_LOCUS18157</name>
</gene>
<dbReference type="EMBL" id="CANHGI010000006">
    <property type="protein sequence ID" value="CAI5455520.1"/>
    <property type="molecule type" value="Genomic_DNA"/>
</dbReference>
<sequence>MTSKEHVLPKAEVIDACKKGDYGKVAYFLSGRRSKKSRTPLKFFRSSSDSHWLVEYRDEKSQLSLLHHSALEGQNEISKLLIDFEPLLILAKSTKNILPIHLASWNGHLEIVKMMLFVRLDKPVDLVNQVNIFNETPLHLAIQRGHMNVIAYLLRKNADPFIRNENKENVLDVAARIGHPTAIRLLCQTWPDFPVTSAYESLKVETAEHRRPFPAIYPFHLAAKHNHVDCMKILREFGFSLDYTTEDGTALHVAAACGQVDAVRYLLREGINTNIKNQHGQTVLEMIIDLQENRRPEIAQFVKNPEGWKECRAIIEGLDNNKNDSGRETEGSDSEPIWQQLPPQASVQYYPDQRKNNRSIYRPPSVSAKLRESSPEPSDVSVKSDFDYASGTLIRTWNSKMYDEQTGAPRFPKTNPYSNNNRHHSFNRASDTLPVRFNQNRTKPSPPRPSILPTSSPYKGKLPKEPPLYDDWEKSRGFKTIHPGAYDNVPREILNQEFGKLSMKRQSGYSTLPTAHHLKGAPVRPTLREDTFQVETTPTNDNIYKNHFTMSRTTCDREDSLGLTQSPRLDTRASSVTSSLTYACSTLEKTEPKYPSTSRAPLAMPEEITGSVSGTLFMNSPERETNNITAIYLGGETQQDGEKTPDSPPSPNTSKAVIFGALCGIKPDQNASFFATHIGLGSTASSTLSDVSTGSPDSPPQQSPTQESSEGVRIRRYNGTTNIFNASESSASSSSSNDEKKLREEAEWNKVTELFETFGAAPCRESVFVRDYEPRVAVYLRDRGSKALTLQMIDNVVGEQRSIQIPSRLMTVAEWLETDVGLSNREARHIGGLFEKYGYDRYTQLKGCLNYSVMAGMSISGTNQLLIMNMVEQMVDKRPSANGFFYVSDWLSSLELTDYLGNFINSGYKNMTAIVNTDLDENVLNNIGVYLSGHVARIKYSLHRAHQEIQFRETSPTVAPPRPPRVLPPKPCVECSKIDYERIKKLMLTDGSTFCAHQLGIHELSSVHGTKEAHLTMQGIKENLKEWDSIPKVLLEMNCNGIRVYDAKKKILLATHKVYNINVVCQDRKDLNFFSFIARDDQNHFYCYTYCVLTSDITFEIIHTIGMMFDIRRRLDKNISLDTPFNCSHEKR</sequence>
<dbReference type="PROSITE" id="PS50297">
    <property type="entry name" value="ANK_REP_REGION"/>
    <property type="match status" value="2"/>
</dbReference>
<dbReference type="PROSITE" id="PS01179">
    <property type="entry name" value="PID"/>
    <property type="match status" value="1"/>
</dbReference>
<dbReference type="InterPro" id="IPR011993">
    <property type="entry name" value="PH-like_dom_sf"/>
</dbReference>
<evidence type="ECO:0000259" key="6">
    <source>
        <dbReference type="PROSITE" id="PS50105"/>
    </source>
</evidence>
<dbReference type="PANTHER" id="PTHR24174">
    <property type="entry name" value="ANKYRIN REPEAT AND STERILE ALPHA MOTIF DOMAIN-CONTAINING PROTEIN 1"/>
    <property type="match status" value="1"/>
</dbReference>
<dbReference type="AlphaFoldDB" id="A0A9P1J4I9"/>
<evidence type="ECO:0000256" key="1">
    <source>
        <dbReference type="ARBA" id="ARBA00022737"/>
    </source>
</evidence>
<keyword evidence="1" id="KW-0677">Repeat</keyword>
<dbReference type="Gene3D" id="2.30.29.30">
    <property type="entry name" value="Pleckstrin-homology domain (PH domain)/Phosphotyrosine-binding domain (PTB)"/>
    <property type="match status" value="1"/>
</dbReference>
<feature type="compositionally biased region" description="Basic and acidic residues" evidence="4">
    <location>
        <begin position="319"/>
        <end position="330"/>
    </location>
</feature>
<dbReference type="InterPro" id="IPR036770">
    <property type="entry name" value="Ankyrin_rpt-contain_sf"/>
</dbReference>
<evidence type="ECO:0000256" key="3">
    <source>
        <dbReference type="PROSITE-ProRule" id="PRU00023"/>
    </source>
</evidence>
<dbReference type="InterPro" id="IPR002110">
    <property type="entry name" value="Ankyrin_rpt"/>
</dbReference>
<evidence type="ECO:0000313" key="7">
    <source>
        <dbReference type="EMBL" id="CAI5455520.1"/>
    </source>
</evidence>
<dbReference type="InterPro" id="IPR013761">
    <property type="entry name" value="SAM/pointed_sf"/>
</dbReference>
<dbReference type="Pfam" id="PF00536">
    <property type="entry name" value="SAM_1"/>
    <property type="match status" value="1"/>
</dbReference>
<feature type="repeat" description="ANK" evidence="3">
    <location>
        <begin position="133"/>
        <end position="165"/>
    </location>
</feature>
<dbReference type="Pfam" id="PF12796">
    <property type="entry name" value="Ank_2"/>
    <property type="match status" value="2"/>
</dbReference>
<accession>A0A9P1J4I9</accession>
<dbReference type="InterPro" id="IPR033635">
    <property type="entry name" value="ANKS1/Caskin"/>
</dbReference>
<dbReference type="Gene3D" id="1.10.150.50">
    <property type="entry name" value="Transcription Factor, Ets-1"/>
    <property type="match status" value="1"/>
</dbReference>
<dbReference type="SMART" id="SM00454">
    <property type="entry name" value="SAM"/>
    <property type="match status" value="1"/>
</dbReference>
<dbReference type="SUPFAM" id="SSF50729">
    <property type="entry name" value="PH domain-like"/>
    <property type="match status" value="1"/>
</dbReference>
<feature type="domain" description="SAM" evidence="6">
    <location>
        <begin position="887"/>
        <end position="948"/>
    </location>
</feature>
<dbReference type="InterPro" id="IPR001660">
    <property type="entry name" value="SAM"/>
</dbReference>
<dbReference type="SMART" id="SM00248">
    <property type="entry name" value="ANK"/>
    <property type="match status" value="6"/>
</dbReference>
<name>A0A9P1J4I9_9PELO</name>
<feature type="repeat" description="ANK" evidence="3">
    <location>
        <begin position="246"/>
        <end position="278"/>
    </location>
</feature>
<protein>
    <recommendedName>
        <fullName evidence="9">Ankyrin repeat and sterile alpha motif domain-containing protein 1B</fullName>
    </recommendedName>
</protein>